<sequence length="514" mass="57598">MKKTLTASILYLGLALPTVAQDTGGRLDIVVQPEPPSLMLGLVQNGPTQLVAGDIYESLLRYDTDLNPMPSLAKSWEISDDALTYTFTLQDGVTWHDGEPFTAEDVVFSVDTFLRETHARLRVSLEHVESVTAPDDHTVVFKLKNPFGPFIGVFEAGTMPMIPKHIYEGTDFANNEANNTPIGTGPYKFNEWEKGSYIHLVKNEDYYLDGQPYLDEVFYRVIPDAASRAVAFENGEVDVLPGGSVENWDVKRLTEMEGVCSTGQGWEYFAPHAMAWMNNREGATANKDFRKAVMYAMDREFVKDVIWNGFGTVATSPVSSKTNFYTDDTIMYDHNPDKAREHLEAAGYDGEAVRILPLPYGETWQRWAEAMKQNLEEVGVNVEVVATDVAGWNQKQAEWDFDIAFTYLYQYGDPALGVARSYLSSNIAKGSPWNNVAGYENPEVDEMFAEAATAATPEERQEIYSKVQKQLVDDVPVAWLLEIEFPTIYRCDVQDLVTTAIGVNDGLRDAWVEQ</sequence>
<reference evidence="6 7" key="1">
    <citation type="submission" date="2015-04" db="EMBL/GenBank/DDBJ databases">
        <title>The draft genome sequence of Roseovarius sp.R12b.</title>
        <authorList>
            <person name="Li G."/>
            <person name="Lai Q."/>
            <person name="Shao Z."/>
            <person name="Yan P."/>
        </authorList>
    </citation>
    <scope>NUCLEOTIDE SEQUENCE [LARGE SCALE GENOMIC DNA]</scope>
    <source>
        <strain evidence="6 7">R12B</strain>
    </source>
</reference>
<feature type="signal peptide" evidence="4">
    <location>
        <begin position="1"/>
        <end position="20"/>
    </location>
</feature>
<organism evidence="6 7">
    <name type="scientific">Roseovarius atlanticus</name>
    <dbReference type="NCBI Taxonomy" id="1641875"/>
    <lineage>
        <taxon>Bacteria</taxon>
        <taxon>Pseudomonadati</taxon>
        <taxon>Pseudomonadota</taxon>
        <taxon>Alphaproteobacteria</taxon>
        <taxon>Rhodobacterales</taxon>
        <taxon>Roseobacteraceae</taxon>
        <taxon>Roseovarius</taxon>
    </lineage>
</organism>
<feature type="domain" description="Solute-binding protein family 5" evidence="5">
    <location>
        <begin position="68"/>
        <end position="426"/>
    </location>
</feature>
<gene>
    <name evidence="6" type="ORF">XM53_18875</name>
</gene>
<accession>A0A0T5NPB8</accession>
<protein>
    <submittedName>
        <fullName evidence="6">Peptide ABC transporter substrate-binding protein</fullName>
    </submittedName>
</protein>
<evidence type="ECO:0000256" key="4">
    <source>
        <dbReference type="SAM" id="SignalP"/>
    </source>
</evidence>
<dbReference type="PANTHER" id="PTHR30290">
    <property type="entry name" value="PERIPLASMIC BINDING COMPONENT OF ABC TRANSPORTER"/>
    <property type="match status" value="1"/>
</dbReference>
<proteinExistence type="inferred from homology"/>
<keyword evidence="3 4" id="KW-0732">Signal</keyword>
<dbReference type="InterPro" id="IPR030678">
    <property type="entry name" value="Peptide/Ni-bd"/>
</dbReference>
<dbReference type="GO" id="GO:1904680">
    <property type="term" value="F:peptide transmembrane transporter activity"/>
    <property type="evidence" value="ECO:0007669"/>
    <property type="project" value="TreeGrafter"/>
</dbReference>
<dbReference type="EMBL" id="LAXJ01000026">
    <property type="protein sequence ID" value="KRS10809.1"/>
    <property type="molecule type" value="Genomic_DNA"/>
</dbReference>
<comment type="caution">
    <text evidence="6">The sequence shown here is derived from an EMBL/GenBank/DDBJ whole genome shotgun (WGS) entry which is preliminary data.</text>
</comment>
<dbReference type="Gene3D" id="3.40.190.10">
    <property type="entry name" value="Periplasmic binding protein-like II"/>
    <property type="match status" value="1"/>
</dbReference>
<evidence type="ECO:0000256" key="2">
    <source>
        <dbReference type="ARBA" id="ARBA00005695"/>
    </source>
</evidence>
<evidence type="ECO:0000313" key="6">
    <source>
        <dbReference type="EMBL" id="KRS10809.1"/>
    </source>
</evidence>
<evidence type="ECO:0000313" key="7">
    <source>
        <dbReference type="Proteomes" id="UP000051295"/>
    </source>
</evidence>
<dbReference type="PANTHER" id="PTHR30290:SF38">
    <property type="entry name" value="D,D-DIPEPTIDE-BINDING PERIPLASMIC PROTEIN DDPA-RELATED"/>
    <property type="match status" value="1"/>
</dbReference>
<dbReference type="CDD" id="cd08517">
    <property type="entry name" value="PBP2_NikA_DppA_OppA_like_13"/>
    <property type="match status" value="1"/>
</dbReference>
<dbReference type="GO" id="GO:0015833">
    <property type="term" value="P:peptide transport"/>
    <property type="evidence" value="ECO:0007669"/>
    <property type="project" value="TreeGrafter"/>
</dbReference>
<name>A0A0T5NPB8_9RHOB</name>
<dbReference type="Pfam" id="PF00496">
    <property type="entry name" value="SBP_bac_5"/>
    <property type="match status" value="1"/>
</dbReference>
<comment type="similarity">
    <text evidence="2">Belongs to the bacterial solute-binding protein 5 family.</text>
</comment>
<dbReference type="GO" id="GO:0043190">
    <property type="term" value="C:ATP-binding cassette (ABC) transporter complex"/>
    <property type="evidence" value="ECO:0007669"/>
    <property type="project" value="InterPro"/>
</dbReference>
<dbReference type="InterPro" id="IPR039424">
    <property type="entry name" value="SBP_5"/>
</dbReference>
<dbReference type="Gene3D" id="3.10.105.10">
    <property type="entry name" value="Dipeptide-binding Protein, Domain 3"/>
    <property type="match status" value="1"/>
</dbReference>
<feature type="chain" id="PRO_5006663764" evidence="4">
    <location>
        <begin position="21"/>
        <end position="514"/>
    </location>
</feature>
<dbReference type="RefSeq" id="WP_057796184.1">
    <property type="nucleotide sequence ID" value="NZ_LAXJ01000026.1"/>
</dbReference>
<dbReference type="PIRSF" id="PIRSF002741">
    <property type="entry name" value="MppA"/>
    <property type="match status" value="1"/>
</dbReference>
<dbReference type="PATRIC" id="fig|1641875.4.peg.2305"/>
<evidence type="ECO:0000259" key="5">
    <source>
        <dbReference type="Pfam" id="PF00496"/>
    </source>
</evidence>
<dbReference type="STRING" id="1641875.XM53_18875"/>
<dbReference type="SUPFAM" id="SSF53850">
    <property type="entry name" value="Periplasmic binding protein-like II"/>
    <property type="match status" value="1"/>
</dbReference>
<dbReference type="InterPro" id="IPR000914">
    <property type="entry name" value="SBP_5_dom"/>
</dbReference>
<dbReference type="GO" id="GO:0030288">
    <property type="term" value="C:outer membrane-bounded periplasmic space"/>
    <property type="evidence" value="ECO:0007669"/>
    <property type="project" value="UniProtKB-ARBA"/>
</dbReference>
<dbReference type="AlphaFoldDB" id="A0A0T5NPB8"/>
<keyword evidence="7" id="KW-1185">Reference proteome</keyword>
<comment type="subcellular location">
    <subcellularLocation>
        <location evidence="1">Periplasm</location>
    </subcellularLocation>
</comment>
<dbReference type="Proteomes" id="UP000051295">
    <property type="component" value="Unassembled WGS sequence"/>
</dbReference>
<evidence type="ECO:0000256" key="3">
    <source>
        <dbReference type="ARBA" id="ARBA00022729"/>
    </source>
</evidence>
<dbReference type="OrthoDB" id="9803988at2"/>
<evidence type="ECO:0000256" key="1">
    <source>
        <dbReference type="ARBA" id="ARBA00004418"/>
    </source>
</evidence>